<proteinExistence type="predicted"/>
<accession>A0ABQ2HPP1</accession>
<dbReference type="Proteomes" id="UP000597656">
    <property type="component" value="Unassembled WGS sequence"/>
</dbReference>
<sequence>MTADRNASNLADEPCDAPPMKIGRRDAWMFDLTARDDVVRGRALARHRALVETGTGVSRYEPDEERTIFWYVATAWDLDFRNTAVSVERWPFMALYLRWEGLFPDEWRSRGSHPWSPWSMKEGVLEHLRRNGTVAEVRQEAADLLIDAIHRSYRCKDWMYASLVHHVADTDFRDRLTILTGADDPLVRLRARFLLDLADRPEVRVKRHTWGKWLDSRT</sequence>
<organism evidence="1 2">
    <name type="scientific">Lentzea pudingi</name>
    <dbReference type="NCBI Taxonomy" id="1789439"/>
    <lineage>
        <taxon>Bacteria</taxon>
        <taxon>Bacillati</taxon>
        <taxon>Actinomycetota</taxon>
        <taxon>Actinomycetes</taxon>
        <taxon>Pseudonocardiales</taxon>
        <taxon>Pseudonocardiaceae</taxon>
        <taxon>Lentzea</taxon>
    </lineage>
</organism>
<evidence type="ECO:0000313" key="2">
    <source>
        <dbReference type="Proteomes" id="UP000597656"/>
    </source>
</evidence>
<evidence type="ECO:0008006" key="3">
    <source>
        <dbReference type="Google" id="ProtNLM"/>
    </source>
</evidence>
<dbReference type="EMBL" id="BMNC01000003">
    <property type="protein sequence ID" value="GGM87237.1"/>
    <property type="molecule type" value="Genomic_DNA"/>
</dbReference>
<comment type="caution">
    <text evidence="1">The sequence shown here is derived from an EMBL/GenBank/DDBJ whole genome shotgun (WGS) entry which is preliminary data.</text>
</comment>
<reference evidence="2" key="1">
    <citation type="journal article" date="2019" name="Int. J. Syst. Evol. Microbiol.">
        <title>The Global Catalogue of Microorganisms (GCM) 10K type strain sequencing project: providing services to taxonomists for standard genome sequencing and annotation.</title>
        <authorList>
            <consortium name="The Broad Institute Genomics Platform"/>
            <consortium name="The Broad Institute Genome Sequencing Center for Infectious Disease"/>
            <person name="Wu L."/>
            <person name="Ma J."/>
        </authorList>
    </citation>
    <scope>NUCLEOTIDE SEQUENCE [LARGE SCALE GENOMIC DNA]</scope>
    <source>
        <strain evidence="2">CGMCC 4.7319</strain>
    </source>
</reference>
<gene>
    <name evidence="1" type="ORF">GCM10011609_24770</name>
</gene>
<evidence type="ECO:0000313" key="1">
    <source>
        <dbReference type="EMBL" id="GGM87237.1"/>
    </source>
</evidence>
<protein>
    <recommendedName>
        <fullName evidence="3">DUF4304 domain-containing protein</fullName>
    </recommendedName>
</protein>
<keyword evidence="2" id="KW-1185">Reference proteome</keyword>
<name>A0ABQ2HPP1_9PSEU</name>